<protein>
    <recommendedName>
        <fullName evidence="1">Transposase IS116/IS110/IS902 C-terminal domain-containing protein</fullName>
    </recommendedName>
</protein>
<reference evidence="2 3" key="1">
    <citation type="submission" date="2018-09" db="EMBL/GenBank/DDBJ databases">
        <title>Paenibacillus SK2017-BO5.</title>
        <authorList>
            <person name="Piskunova J.V."/>
            <person name="Dubiley S.A."/>
            <person name="Severinov K.V."/>
        </authorList>
    </citation>
    <scope>NUCLEOTIDE SEQUENCE [LARGE SCALE GENOMIC DNA]</scope>
    <source>
        <strain evidence="2 3">BO5</strain>
    </source>
</reference>
<dbReference type="GO" id="GO:0006313">
    <property type="term" value="P:DNA transposition"/>
    <property type="evidence" value="ECO:0007669"/>
    <property type="project" value="InterPro"/>
</dbReference>
<dbReference type="GO" id="GO:0004803">
    <property type="term" value="F:transposase activity"/>
    <property type="evidence" value="ECO:0007669"/>
    <property type="project" value="InterPro"/>
</dbReference>
<dbReference type="Pfam" id="PF02371">
    <property type="entry name" value="Transposase_20"/>
    <property type="match status" value="1"/>
</dbReference>
<dbReference type="EMBL" id="QYZD01000012">
    <property type="protein sequence ID" value="RJG23102.1"/>
    <property type="molecule type" value="Genomic_DNA"/>
</dbReference>
<dbReference type="GO" id="GO:0003677">
    <property type="term" value="F:DNA binding"/>
    <property type="evidence" value="ECO:0007669"/>
    <property type="project" value="InterPro"/>
</dbReference>
<comment type="caution">
    <text evidence="2">The sequence shown here is derived from an EMBL/GenBank/DDBJ whole genome shotgun (WGS) entry which is preliminary data.</text>
</comment>
<accession>A0A3A3GG14</accession>
<name>A0A3A3GG14_PANTH</name>
<gene>
    <name evidence="2" type="ORF">DQX05_14605</name>
</gene>
<evidence type="ECO:0000313" key="2">
    <source>
        <dbReference type="EMBL" id="RJG23102.1"/>
    </source>
</evidence>
<proteinExistence type="predicted"/>
<evidence type="ECO:0000259" key="1">
    <source>
        <dbReference type="Pfam" id="PF02371"/>
    </source>
</evidence>
<dbReference type="AlphaFoldDB" id="A0A3A3GG14"/>
<evidence type="ECO:0000313" key="3">
    <source>
        <dbReference type="Proteomes" id="UP000266177"/>
    </source>
</evidence>
<dbReference type="Proteomes" id="UP000266177">
    <property type="component" value="Unassembled WGS sequence"/>
</dbReference>
<sequence length="93" mass="10476">MNRIRIHSMCEHKVSRAVIVAEIGDASQFSHPNQIVAKAGLAPGVFRSGTFTASENKMTKAWFQAAEKSCQFSGNVRTMWIKNRFKITSYRVL</sequence>
<dbReference type="OrthoDB" id="9790935at2"/>
<dbReference type="InterPro" id="IPR003346">
    <property type="entry name" value="Transposase_20"/>
</dbReference>
<organism evidence="2 3">
    <name type="scientific">Paenibacillus thiaminolyticus</name>
    <name type="common">Bacillus thiaminolyticus</name>
    <dbReference type="NCBI Taxonomy" id="49283"/>
    <lineage>
        <taxon>Bacteria</taxon>
        <taxon>Bacillati</taxon>
        <taxon>Bacillota</taxon>
        <taxon>Bacilli</taxon>
        <taxon>Bacillales</taxon>
        <taxon>Paenibacillaceae</taxon>
        <taxon>Paenibacillus</taxon>
    </lineage>
</organism>
<feature type="domain" description="Transposase IS116/IS110/IS902 C-terminal" evidence="1">
    <location>
        <begin position="14"/>
        <end position="60"/>
    </location>
</feature>